<accession>A0AA39M3B7</accession>
<keyword evidence="2" id="KW-0732">Signal</keyword>
<dbReference type="PANTHER" id="PTHR21724">
    <property type="entry name" value="SHKT DOMAIN-CONTAINING PROTEIN"/>
    <property type="match status" value="1"/>
</dbReference>
<evidence type="ECO:0000256" key="2">
    <source>
        <dbReference type="SAM" id="SignalP"/>
    </source>
</evidence>
<proteinExistence type="predicted"/>
<dbReference type="EMBL" id="JAUCMV010000002">
    <property type="protein sequence ID" value="KAK0419045.1"/>
    <property type="molecule type" value="Genomic_DNA"/>
</dbReference>
<name>A0AA39M3B7_9BILA</name>
<comment type="caution">
    <text evidence="1">Lacks conserved residue(s) required for the propagation of feature annotation.</text>
</comment>
<evidence type="ECO:0000313" key="5">
    <source>
        <dbReference type="Proteomes" id="UP001175271"/>
    </source>
</evidence>
<evidence type="ECO:0000256" key="1">
    <source>
        <dbReference type="PROSITE-ProRule" id="PRU01005"/>
    </source>
</evidence>
<sequence length="159" mass="18078">MLTALLFLLIASSAIGARDPRIFVRSTFNREKTFAIHFHRQCFDNALDCASRIQLCDSIDHADDMTHDCRKTCNRCESVANEQLCADRVPKAECQNKKDKCNLSSMYDTMTQLCAATCERCCSDSNERCELMANLGYCDNNMIPFEQRKENCAKSCGWC</sequence>
<dbReference type="PROSITE" id="PS51670">
    <property type="entry name" value="SHKT"/>
    <property type="match status" value="1"/>
</dbReference>
<dbReference type="SMART" id="SM00254">
    <property type="entry name" value="ShKT"/>
    <property type="match status" value="3"/>
</dbReference>
<feature type="chain" id="PRO_5041448587" description="ShKT domain-containing protein" evidence="2">
    <location>
        <begin position="17"/>
        <end position="159"/>
    </location>
</feature>
<dbReference type="InterPro" id="IPR003582">
    <property type="entry name" value="ShKT_dom"/>
</dbReference>
<comment type="caution">
    <text evidence="4">The sequence shown here is derived from an EMBL/GenBank/DDBJ whole genome shotgun (WGS) entry which is preliminary data.</text>
</comment>
<reference evidence="4" key="1">
    <citation type="submission" date="2023-06" db="EMBL/GenBank/DDBJ databases">
        <title>Genomic analysis of the entomopathogenic nematode Steinernema hermaphroditum.</title>
        <authorList>
            <person name="Schwarz E.M."/>
            <person name="Heppert J.K."/>
            <person name="Baniya A."/>
            <person name="Schwartz H.T."/>
            <person name="Tan C.-H."/>
            <person name="Antoshechkin I."/>
            <person name="Sternberg P.W."/>
            <person name="Goodrich-Blair H."/>
            <person name="Dillman A.R."/>
        </authorList>
    </citation>
    <scope>NUCLEOTIDE SEQUENCE</scope>
    <source>
        <strain evidence="4">PS9179</strain>
        <tissue evidence="4">Whole animal</tissue>
    </source>
</reference>
<evidence type="ECO:0000259" key="3">
    <source>
        <dbReference type="PROSITE" id="PS51670"/>
    </source>
</evidence>
<organism evidence="4 5">
    <name type="scientific">Steinernema hermaphroditum</name>
    <dbReference type="NCBI Taxonomy" id="289476"/>
    <lineage>
        <taxon>Eukaryota</taxon>
        <taxon>Metazoa</taxon>
        <taxon>Ecdysozoa</taxon>
        <taxon>Nematoda</taxon>
        <taxon>Chromadorea</taxon>
        <taxon>Rhabditida</taxon>
        <taxon>Tylenchina</taxon>
        <taxon>Panagrolaimomorpha</taxon>
        <taxon>Strongyloidoidea</taxon>
        <taxon>Steinernematidae</taxon>
        <taxon>Steinernema</taxon>
    </lineage>
</organism>
<dbReference type="PANTHER" id="PTHR21724:SF109">
    <property type="entry name" value="SHKT DOMAIN-CONTAINING PROTEIN"/>
    <property type="match status" value="1"/>
</dbReference>
<dbReference type="Proteomes" id="UP001175271">
    <property type="component" value="Unassembled WGS sequence"/>
</dbReference>
<dbReference type="AlphaFoldDB" id="A0AA39M3B7"/>
<gene>
    <name evidence="4" type="ORF">QR680_013920</name>
</gene>
<keyword evidence="5" id="KW-1185">Reference proteome</keyword>
<protein>
    <recommendedName>
        <fullName evidence="3">ShKT domain-containing protein</fullName>
    </recommendedName>
</protein>
<dbReference type="Pfam" id="PF01549">
    <property type="entry name" value="ShK"/>
    <property type="match status" value="3"/>
</dbReference>
<feature type="signal peptide" evidence="2">
    <location>
        <begin position="1"/>
        <end position="16"/>
    </location>
</feature>
<evidence type="ECO:0000313" key="4">
    <source>
        <dbReference type="EMBL" id="KAK0419045.1"/>
    </source>
</evidence>
<feature type="domain" description="ShKT" evidence="3">
    <location>
        <begin position="122"/>
        <end position="159"/>
    </location>
</feature>